<gene>
    <name evidence="1" type="ORF">M6B22_06850</name>
</gene>
<proteinExistence type="predicted"/>
<keyword evidence="2" id="KW-1185">Reference proteome</keyword>
<name>A0ABY7K5T3_9ACTN</name>
<evidence type="ECO:0000313" key="2">
    <source>
        <dbReference type="Proteomes" id="UP001164693"/>
    </source>
</evidence>
<organism evidence="1 2">
    <name type="scientific">Jatrophihabitans cynanchi</name>
    <dbReference type="NCBI Taxonomy" id="2944128"/>
    <lineage>
        <taxon>Bacteria</taxon>
        <taxon>Bacillati</taxon>
        <taxon>Actinomycetota</taxon>
        <taxon>Actinomycetes</taxon>
        <taxon>Jatrophihabitantales</taxon>
        <taxon>Jatrophihabitantaceae</taxon>
        <taxon>Jatrophihabitans</taxon>
    </lineage>
</organism>
<sequence length="133" mass="15242">MYDHSCHMLRPDDGQFILLAESDDAMQPPKDVSVLDGPDFFIPHMGIHCDSIEEVDALYAACLEFQKQDSRLRLRDVPLERHGTKLARNFLVHYLLPFWFDVNAIRADPHTAPPRAWRYAEQADAELSAPVPQ</sequence>
<reference evidence="1" key="1">
    <citation type="submission" date="2022-05" db="EMBL/GenBank/DDBJ databases">
        <title>Jatrophihabitans sp. SB3-54 whole genome sequence.</title>
        <authorList>
            <person name="Suh M.K."/>
            <person name="Eom M.K."/>
            <person name="Kim J.S."/>
            <person name="Kim H.S."/>
            <person name="Do H.E."/>
            <person name="Shin Y.K."/>
            <person name="Lee J.-S."/>
        </authorList>
    </citation>
    <scope>NUCLEOTIDE SEQUENCE</scope>
    <source>
        <strain evidence="1">SB3-54</strain>
    </source>
</reference>
<accession>A0ABY7K5T3</accession>
<evidence type="ECO:0000313" key="1">
    <source>
        <dbReference type="EMBL" id="WAX58476.1"/>
    </source>
</evidence>
<dbReference type="Proteomes" id="UP001164693">
    <property type="component" value="Chromosome"/>
</dbReference>
<dbReference type="EMBL" id="CP097463">
    <property type="protein sequence ID" value="WAX58476.1"/>
    <property type="molecule type" value="Genomic_DNA"/>
</dbReference>
<protein>
    <submittedName>
        <fullName evidence="1">Uncharacterized protein</fullName>
    </submittedName>
</protein>
<dbReference type="RefSeq" id="WP_269445017.1">
    <property type="nucleotide sequence ID" value="NZ_CP097463.1"/>
</dbReference>